<evidence type="ECO:0000259" key="1">
    <source>
        <dbReference type="Pfam" id="PF02371"/>
    </source>
</evidence>
<protein>
    <submittedName>
        <fullName evidence="2">Transposase IS116/IS110/IS902 family protein</fullName>
    </submittedName>
</protein>
<dbReference type="GO" id="GO:0003677">
    <property type="term" value="F:DNA binding"/>
    <property type="evidence" value="ECO:0007669"/>
    <property type="project" value="InterPro"/>
</dbReference>
<dbReference type="InterPro" id="IPR003346">
    <property type="entry name" value="Transposase_20"/>
</dbReference>
<name>D6TYK9_KTERA</name>
<gene>
    <name evidence="2" type="ORF">Krac_6239</name>
</gene>
<accession>D6TYK9</accession>
<evidence type="ECO:0000313" key="2">
    <source>
        <dbReference type="EMBL" id="EFH85084.1"/>
    </source>
</evidence>
<keyword evidence="3" id="KW-1185">Reference proteome</keyword>
<evidence type="ECO:0000313" key="3">
    <source>
        <dbReference type="Proteomes" id="UP000004508"/>
    </source>
</evidence>
<organism evidence="2 3">
    <name type="scientific">Ktedonobacter racemifer DSM 44963</name>
    <dbReference type="NCBI Taxonomy" id="485913"/>
    <lineage>
        <taxon>Bacteria</taxon>
        <taxon>Bacillati</taxon>
        <taxon>Chloroflexota</taxon>
        <taxon>Ktedonobacteria</taxon>
        <taxon>Ktedonobacterales</taxon>
        <taxon>Ktedonobacteraceae</taxon>
        <taxon>Ktedonobacter</taxon>
    </lineage>
</organism>
<dbReference type="STRING" id="485913.Krac_6239"/>
<dbReference type="PANTHER" id="PTHR33055">
    <property type="entry name" value="TRANSPOSASE FOR INSERTION SEQUENCE ELEMENT IS1111A"/>
    <property type="match status" value="1"/>
</dbReference>
<comment type="caution">
    <text evidence="2">The sequence shown here is derived from an EMBL/GenBank/DDBJ whole genome shotgun (WGS) entry which is preliminary data.</text>
</comment>
<dbReference type="eggNOG" id="COG3547">
    <property type="taxonomic scope" value="Bacteria"/>
</dbReference>
<dbReference type="AlphaFoldDB" id="D6TYK9"/>
<reference evidence="2 3" key="1">
    <citation type="journal article" date="2011" name="Stand. Genomic Sci.">
        <title>Non-contiguous finished genome sequence and contextual data of the filamentous soil bacterium Ktedonobacter racemifer type strain (SOSP1-21).</title>
        <authorList>
            <person name="Chang Y.J."/>
            <person name="Land M."/>
            <person name="Hauser L."/>
            <person name="Chertkov O."/>
            <person name="Del Rio T.G."/>
            <person name="Nolan M."/>
            <person name="Copeland A."/>
            <person name="Tice H."/>
            <person name="Cheng J.F."/>
            <person name="Lucas S."/>
            <person name="Han C."/>
            <person name="Goodwin L."/>
            <person name="Pitluck S."/>
            <person name="Ivanova N."/>
            <person name="Ovchinikova G."/>
            <person name="Pati A."/>
            <person name="Chen A."/>
            <person name="Palaniappan K."/>
            <person name="Mavromatis K."/>
            <person name="Liolios K."/>
            <person name="Brettin T."/>
            <person name="Fiebig A."/>
            <person name="Rohde M."/>
            <person name="Abt B."/>
            <person name="Goker M."/>
            <person name="Detter J.C."/>
            <person name="Woyke T."/>
            <person name="Bristow J."/>
            <person name="Eisen J.A."/>
            <person name="Markowitz V."/>
            <person name="Hugenholtz P."/>
            <person name="Kyrpides N.C."/>
            <person name="Klenk H.P."/>
            <person name="Lapidus A."/>
        </authorList>
    </citation>
    <scope>NUCLEOTIDE SEQUENCE [LARGE SCALE GENOMIC DNA]</scope>
    <source>
        <strain evidence="3">DSM 44963</strain>
    </source>
</reference>
<feature type="domain" description="Transposase IS116/IS110/IS902 C-terminal" evidence="1">
    <location>
        <begin position="2"/>
        <end position="55"/>
    </location>
</feature>
<sequence length="101" mass="11061">MIAYGGMDIEIKESGLWKGQAKLSKRGSGLLRRMLYMAALRSISLEGSVFGTYYQRQVARGLKKGSALMAVMRKMLAVAAHLLMHEEEEFDPTKVAVGPAG</sequence>
<dbReference type="GO" id="GO:0004803">
    <property type="term" value="F:transposase activity"/>
    <property type="evidence" value="ECO:0007669"/>
    <property type="project" value="InterPro"/>
</dbReference>
<dbReference type="InParanoid" id="D6TYK9"/>
<dbReference type="GO" id="GO:0006313">
    <property type="term" value="P:DNA transposition"/>
    <property type="evidence" value="ECO:0007669"/>
    <property type="project" value="InterPro"/>
</dbReference>
<proteinExistence type="predicted"/>
<dbReference type="EMBL" id="ADVG01000003">
    <property type="protein sequence ID" value="EFH85084.1"/>
    <property type="molecule type" value="Genomic_DNA"/>
</dbReference>
<dbReference type="Pfam" id="PF02371">
    <property type="entry name" value="Transposase_20"/>
    <property type="match status" value="1"/>
</dbReference>
<dbReference type="InterPro" id="IPR047650">
    <property type="entry name" value="Transpos_IS110"/>
</dbReference>
<dbReference type="Proteomes" id="UP000004508">
    <property type="component" value="Unassembled WGS sequence"/>
</dbReference>